<reference evidence="2" key="1">
    <citation type="journal article" date="2019" name="Int. J. Syst. Evol. Microbiol.">
        <title>The Global Catalogue of Microorganisms (GCM) 10K type strain sequencing project: providing services to taxonomists for standard genome sequencing and annotation.</title>
        <authorList>
            <consortium name="The Broad Institute Genomics Platform"/>
            <consortium name="The Broad Institute Genome Sequencing Center for Infectious Disease"/>
            <person name="Wu L."/>
            <person name="Ma J."/>
        </authorList>
    </citation>
    <scope>NUCLEOTIDE SEQUENCE [LARGE SCALE GENOMIC DNA]</scope>
    <source>
        <strain evidence="2">JCM 16929</strain>
    </source>
</reference>
<organism evidence="1 2">
    <name type="scientific">Microlunatus ginsengisoli</name>
    <dbReference type="NCBI Taxonomy" id="363863"/>
    <lineage>
        <taxon>Bacteria</taxon>
        <taxon>Bacillati</taxon>
        <taxon>Actinomycetota</taxon>
        <taxon>Actinomycetes</taxon>
        <taxon>Propionibacteriales</taxon>
        <taxon>Propionibacteriaceae</taxon>
        <taxon>Microlunatus</taxon>
    </lineage>
</organism>
<dbReference type="EMBL" id="BAABAB010000010">
    <property type="protein sequence ID" value="GAA3614034.1"/>
    <property type="molecule type" value="Genomic_DNA"/>
</dbReference>
<comment type="caution">
    <text evidence="1">The sequence shown here is derived from an EMBL/GenBank/DDBJ whole genome shotgun (WGS) entry which is preliminary data.</text>
</comment>
<dbReference type="Proteomes" id="UP001501490">
    <property type="component" value="Unassembled WGS sequence"/>
</dbReference>
<name>A0ABP6ZN80_9ACTN</name>
<keyword evidence="2" id="KW-1185">Reference proteome</keyword>
<evidence type="ECO:0000313" key="1">
    <source>
        <dbReference type="EMBL" id="GAA3614034.1"/>
    </source>
</evidence>
<proteinExistence type="predicted"/>
<protein>
    <submittedName>
        <fullName evidence="1">Uncharacterized protein</fullName>
    </submittedName>
</protein>
<sequence>MGGPSSRIRAWKWTRPLRWNSATFANWTKWLTRGLIRAANDGTSGDAINGLHINLAEYHVVLTDEEQHLWRRLSHHHTDQ</sequence>
<evidence type="ECO:0000313" key="2">
    <source>
        <dbReference type="Proteomes" id="UP001501490"/>
    </source>
</evidence>
<gene>
    <name evidence="1" type="ORF">GCM10022236_14910</name>
</gene>
<accession>A0ABP6ZN80</accession>